<name>A0A3M2MA75_9ACTN</name>
<sequence>MTRRLRGFVARHGAETEGQISYLGERGYRLVLVGRDGAFGDQVAPGREILVRAAERAGITLRESFDGELAARVRTGPYEWSRMAGLQIGGPSNGGPSNGR</sequence>
<comment type="caution">
    <text evidence="1">The sequence shown here is derived from an EMBL/GenBank/DDBJ whole genome shotgun (WGS) entry which is preliminary data.</text>
</comment>
<keyword evidence="2" id="KW-1185">Reference proteome</keyword>
<reference evidence="1 2" key="1">
    <citation type="submission" date="2018-10" db="EMBL/GenBank/DDBJ databases">
        <title>Isolation, diversity and antifungal activity of actinobacteria from wheat.</title>
        <authorList>
            <person name="Han C."/>
        </authorList>
    </citation>
    <scope>NUCLEOTIDE SEQUENCE [LARGE SCALE GENOMIC DNA]</scope>
    <source>
        <strain evidence="1 2">NEAU-YY642</strain>
    </source>
</reference>
<organism evidence="1 2">
    <name type="scientific">Streptomyces triticirhizae</name>
    <dbReference type="NCBI Taxonomy" id="2483353"/>
    <lineage>
        <taxon>Bacteria</taxon>
        <taxon>Bacillati</taxon>
        <taxon>Actinomycetota</taxon>
        <taxon>Actinomycetes</taxon>
        <taxon>Kitasatosporales</taxon>
        <taxon>Streptomycetaceae</taxon>
        <taxon>Streptomyces</taxon>
    </lineage>
</organism>
<evidence type="ECO:0000313" key="1">
    <source>
        <dbReference type="EMBL" id="RMI46507.1"/>
    </source>
</evidence>
<dbReference type="EMBL" id="RFFJ01000002">
    <property type="protein sequence ID" value="RMI46507.1"/>
    <property type="molecule type" value="Genomic_DNA"/>
</dbReference>
<accession>A0A3M2MA75</accession>
<gene>
    <name evidence="1" type="ORF">EBN88_00785</name>
</gene>
<evidence type="ECO:0000313" key="2">
    <source>
        <dbReference type="Proteomes" id="UP000278673"/>
    </source>
</evidence>
<dbReference type="Proteomes" id="UP000278673">
    <property type="component" value="Unassembled WGS sequence"/>
</dbReference>
<dbReference type="AlphaFoldDB" id="A0A3M2MA75"/>
<protein>
    <submittedName>
        <fullName evidence="1">Uncharacterized protein</fullName>
    </submittedName>
</protein>
<proteinExistence type="predicted"/>